<dbReference type="InterPro" id="IPR020103">
    <property type="entry name" value="PsdUridine_synth_cat_dom_sf"/>
</dbReference>
<feature type="region of interest" description="Disordered" evidence="9">
    <location>
        <begin position="216"/>
        <end position="289"/>
    </location>
</feature>
<protein>
    <recommendedName>
        <fullName evidence="3">Regulatory protein zeste</fullName>
    </recommendedName>
</protein>
<dbReference type="Pfam" id="PF13873">
    <property type="entry name" value="Myb_DNA-bind_5"/>
    <property type="match status" value="1"/>
</dbReference>
<dbReference type="OrthoDB" id="25767at2759"/>
<evidence type="ECO:0000313" key="12">
    <source>
        <dbReference type="EMBL" id="CAH0712912.1"/>
    </source>
</evidence>
<dbReference type="InterPro" id="IPR028002">
    <property type="entry name" value="Myb_DNA-bind_5"/>
</dbReference>
<proteinExistence type="inferred from homology"/>
<keyword evidence="6" id="KW-0804">Transcription</keyword>
<accession>A0A8S4HV51</accession>
<dbReference type="GO" id="GO:0005634">
    <property type="term" value="C:nucleus"/>
    <property type="evidence" value="ECO:0007669"/>
    <property type="project" value="TreeGrafter"/>
</dbReference>
<keyword evidence="13" id="KW-1185">Reference proteome</keyword>
<dbReference type="GO" id="GO:0003723">
    <property type="term" value="F:RNA binding"/>
    <property type="evidence" value="ECO:0007669"/>
    <property type="project" value="InterPro"/>
</dbReference>
<reference evidence="12" key="1">
    <citation type="submission" date="2021-12" db="EMBL/GenBank/DDBJ databases">
        <authorList>
            <person name="Martin H S."/>
        </authorList>
    </citation>
    <scope>NUCLEOTIDE SEQUENCE</scope>
</reference>
<evidence type="ECO:0000256" key="7">
    <source>
        <dbReference type="ARBA" id="ARBA00023235"/>
    </source>
</evidence>
<dbReference type="GO" id="GO:0009982">
    <property type="term" value="F:pseudouridine synthase activity"/>
    <property type="evidence" value="ECO:0007669"/>
    <property type="project" value="InterPro"/>
</dbReference>
<keyword evidence="4" id="KW-0819">tRNA processing</keyword>
<evidence type="ECO:0000256" key="8">
    <source>
        <dbReference type="ARBA" id="ARBA00025466"/>
    </source>
</evidence>
<evidence type="ECO:0000256" key="5">
    <source>
        <dbReference type="ARBA" id="ARBA00023015"/>
    </source>
</evidence>
<dbReference type="InterPro" id="IPR020097">
    <property type="entry name" value="PsdUridine_synth_TruA_a/b_dom"/>
</dbReference>
<feature type="compositionally biased region" description="Basic and acidic residues" evidence="9">
    <location>
        <begin position="280"/>
        <end position="289"/>
    </location>
</feature>
<evidence type="ECO:0000256" key="3">
    <source>
        <dbReference type="ARBA" id="ARBA00016807"/>
    </source>
</evidence>
<evidence type="ECO:0000256" key="4">
    <source>
        <dbReference type="ARBA" id="ARBA00022694"/>
    </source>
</evidence>
<dbReference type="NCBIfam" id="TIGR00071">
    <property type="entry name" value="hisT_truA"/>
    <property type="match status" value="1"/>
</dbReference>
<dbReference type="PANTHER" id="PTHR11142">
    <property type="entry name" value="PSEUDOURIDYLATE SYNTHASE"/>
    <property type="match status" value="1"/>
</dbReference>
<comment type="subunit">
    <text evidence="2">Self-associates forming complexes of several hundred monomers.</text>
</comment>
<dbReference type="InterPro" id="IPR020094">
    <property type="entry name" value="TruA/RsuA/RluB/E/F_N"/>
</dbReference>
<dbReference type="InterPro" id="IPR020095">
    <property type="entry name" value="PsdUridine_synth_TruA_C"/>
</dbReference>
<dbReference type="AlphaFoldDB" id="A0A8S4HV51"/>
<sequence>MTDKTVPSKPKKMKDLSREDLVNMNKNELVSKIMQLEAHNSQLKNIISKNVQDSSDKESVGKKKQFDFSNIIGERASHPSQIQIQRLLNFFQQNPELVKGFSKMPSARDAARRKWEKFAVELNRMGGCIKSWKQWTKYWADKKSAVKKKGALRFRTRNEPGGSTIELNSTEEKILALMGAANAAINKQNLKTNSVEDQNATKTASNIFDEMESMCLPEPKASPSSYHDPLEHTMSPNISPKASEPPSPPSPSRSIDTEPETSPRPLSPSGSRIQPSPLELHSESRREPERKYLRARRLDRLQNNPPSNTAANRLRCRRRQVISSSRRSQFATLAEKILSLEEQRIEIDQRNSLIFEKAAEAMMFIGEGMKMCHYRRILLRISYFGWDYQGLAVQEDSSHTIEHHLFHALTKSCLIEKRETSQYHRCGRTDKGVSAFGQVISITLRSKFPPESQNSNISSEMPYCKILNRLLPKEIRALAWMPIPDDKPEFSARFDCKKRQYKYYFPRSSLNIEAMSRACAYLIGSHDFRHLCKMDVGNGVVEFTREIIAADIRAVEEKDNDRPTSMYMLVIEGNAFLWHQIRCIMGVLLLVGNERESPDIVKDLLDIEKISRKPQYNMALDVPLNLYDCTYDLYGEWVYDPDELRNTIAHLQNEWTLYGVKTTMIKDCLNSLETVYDNMSRGKEREDNNDTSERDRVMSHTDCLLQGVKPRVYTPLLERETCSTLEERIDYYRKKRKIEDVAESMNTK</sequence>
<dbReference type="Gene3D" id="3.30.70.660">
    <property type="entry name" value="Pseudouridine synthase I, catalytic domain, C-terminal subdomain"/>
    <property type="match status" value="1"/>
</dbReference>
<feature type="non-terminal residue" evidence="12">
    <location>
        <position position="748"/>
    </location>
</feature>
<feature type="domain" description="Myb/SANT-like DNA-binding" evidence="11">
    <location>
        <begin position="80"/>
        <end position="150"/>
    </location>
</feature>
<dbReference type="Gene3D" id="3.30.70.580">
    <property type="entry name" value="Pseudouridine synthase I, catalytic domain, N-terminal subdomain"/>
    <property type="match status" value="1"/>
</dbReference>
<evidence type="ECO:0000256" key="6">
    <source>
        <dbReference type="ARBA" id="ARBA00023163"/>
    </source>
</evidence>
<dbReference type="SUPFAM" id="SSF55120">
    <property type="entry name" value="Pseudouridine synthase"/>
    <property type="match status" value="1"/>
</dbReference>
<dbReference type="FunFam" id="3.30.70.580:FF:000007">
    <property type="entry name" value="tRNA pseudouridine synthase"/>
    <property type="match status" value="1"/>
</dbReference>
<dbReference type="InterPro" id="IPR001406">
    <property type="entry name" value="PsdUridine_synth_TruA"/>
</dbReference>
<dbReference type="CDD" id="cd02569">
    <property type="entry name" value="PseudoU_synth_ScPus3"/>
    <property type="match status" value="1"/>
</dbReference>
<evidence type="ECO:0000259" key="11">
    <source>
        <dbReference type="Pfam" id="PF13873"/>
    </source>
</evidence>
<evidence type="ECO:0000313" key="13">
    <source>
        <dbReference type="Proteomes" id="UP000838878"/>
    </source>
</evidence>
<dbReference type="Proteomes" id="UP000838878">
    <property type="component" value="Chromosome 1"/>
</dbReference>
<dbReference type="GO" id="GO:0031119">
    <property type="term" value="P:tRNA pseudouridine synthesis"/>
    <property type="evidence" value="ECO:0007669"/>
    <property type="project" value="TreeGrafter"/>
</dbReference>
<dbReference type="Pfam" id="PF01416">
    <property type="entry name" value="PseudoU_synth_1"/>
    <property type="match status" value="1"/>
</dbReference>
<dbReference type="PANTHER" id="PTHR11142:SF5">
    <property type="entry name" value="TRNA PSEUDOURIDINE(38_39) SYNTHASE"/>
    <property type="match status" value="1"/>
</dbReference>
<evidence type="ECO:0000256" key="2">
    <source>
        <dbReference type="ARBA" id="ARBA00011764"/>
    </source>
</evidence>
<comment type="function">
    <text evidence="8">Involved in transvection phenomena (= synapsis-dependent gene expression), where the synaptic pairing of chromosomes carrying genes with which zeste interacts influences the expression of these genes. Zeste binds to DNA and stimulates transcription from a nearby promoter.</text>
</comment>
<comment type="similarity">
    <text evidence="1">Belongs to the tRNA pseudouridine synthase TruA family.</text>
</comment>
<dbReference type="GO" id="GO:1990481">
    <property type="term" value="P:mRNA pseudouridine synthesis"/>
    <property type="evidence" value="ECO:0007669"/>
    <property type="project" value="TreeGrafter"/>
</dbReference>
<organism evidence="12 13">
    <name type="scientific">Brenthis ino</name>
    <name type="common">lesser marbled fritillary</name>
    <dbReference type="NCBI Taxonomy" id="405034"/>
    <lineage>
        <taxon>Eukaryota</taxon>
        <taxon>Metazoa</taxon>
        <taxon>Ecdysozoa</taxon>
        <taxon>Arthropoda</taxon>
        <taxon>Hexapoda</taxon>
        <taxon>Insecta</taxon>
        <taxon>Pterygota</taxon>
        <taxon>Neoptera</taxon>
        <taxon>Endopterygota</taxon>
        <taxon>Lepidoptera</taxon>
        <taxon>Glossata</taxon>
        <taxon>Ditrysia</taxon>
        <taxon>Papilionoidea</taxon>
        <taxon>Nymphalidae</taxon>
        <taxon>Heliconiinae</taxon>
        <taxon>Argynnini</taxon>
        <taxon>Brenthis</taxon>
    </lineage>
</organism>
<evidence type="ECO:0000259" key="10">
    <source>
        <dbReference type="Pfam" id="PF01416"/>
    </source>
</evidence>
<dbReference type="InterPro" id="IPR041707">
    <property type="entry name" value="Pus3-like"/>
</dbReference>
<gene>
    <name evidence="12" type="ORF">BINO364_LOCUS127</name>
</gene>
<keyword evidence="7" id="KW-0413">Isomerase</keyword>
<dbReference type="GO" id="GO:0005737">
    <property type="term" value="C:cytoplasm"/>
    <property type="evidence" value="ECO:0007669"/>
    <property type="project" value="TreeGrafter"/>
</dbReference>
<feature type="domain" description="Pseudouridine synthase I TruA alpha/beta" evidence="10">
    <location>
        <begin position="518"/>
        <end position="632"/>
    </location>
</feature>
<dbReference type="EMBL" id="OV170221">
    <property type="protein sequence ID" value="CAH0712912.1"/>
    <property type="molecule type" value="Genomic_DNA"/>
</dbReference>
<evidence type="ECO:0000256" key="1">
    <source>
        <dbReference type="ARBA" id="ARBA00009375"/>
    </source>
</evidence>
<name>A0A8S4HV51_9NEOP</name>
<evidence type="ECO:0000256" key="9">
    <source>
        <dbReference type="SAM" id="MobiDB-lite"/>
    </source>
</evidence>
<dbReference type="HAMAP" id="MF_00171">
    <property type="entry name" value="TruA"/>
    <property type="match status" value="1"/>
</dbReference>
<keyword evidence="5" id="KW-0805">Transcription regulation</keyword>